<dbReference type="AlphaFoldDB" id="A0A101M3Z2"/>
<keyword evidence="1" id="KW-0496">Mitochondrion</keyword>
<protein>
    <submittedName>
        <fullName evidence="1">Uncharacterized protein</fullName>
    </submittedName>
</protein>
<organism evidence="1">
    <name type="scientific">Picea glauca</name>
    <name type="common">White spruce</name>
    <name type="synonym">Pinus glauca</name>
    <dbReference type="NCBI Taxonomy" id="3330"/>
    <lineage>
        <taxon>Eukaryota</taxon>
        <taxon>Viridiplantae</taxon>
        <taxon>Streptophyta</taxon>
        <taxon>Embryophyta</taxon>
        <taxon>Tracheophyta</taxon>
        <taxon>Spermatophyta</taxon>
        <taxon>Pinopsida</taxon>
        <taxon>Pinidae</taxon>
        <taxon>Conifers I</taxon>
        <taxon>Pinales</taxon>
        <taxon>Pinaceae</taxon>
        <taxon>Picea</taxon>
    </lineage>
</organism>
<gene>
    <name evidence="1" type="ORF">ABT39_MTgene376</name>
</gene>
<geneLocation type="mitochondrion" evidence="1"/>
<proteinExistence type="predicted"/>
<name>A0A101M3Z2_PICGL</name>
<dbReference type="EMBL" id="LKAM01000001">
    <property type="protein sequence ID" value="KUM50533.1"/>
    <property type="molecule type" value="Genomic_DNA"/>
</dbReference>
<evidence type="ECO:0000313" key="1">
    <source>
        <dbReference type="EMBL" id="KUM50533.1"/>
    </source>
</evidence>
<reference evidence="1" key="1">
    <citation type="journal article" date="2015" name="Genome Biol. Evol.">
        <title>Organellar Genomes of White Spruce (Picea glauca): Assembly and Annotation.</title>
        <authorList>
            <person name="Jackman S.D."/>
            <person name="Warren R.L."/>
            <person name="Gibb E.A."/>
            <person name="Vandervalk B.P."/>
            <person name="Mohamadi H."/>
            <person name="Chu J."/>
            <person name="Raymond A."/>
            <person name="Pleasance S."/>
            <person name="Coope R."/>
            <person name="Wildung M.R."/>
            <person name="Ritland C.E."/>
            <person name="Bousquet J."/>
            <person name="Jones S.J."/>
            <person name="Bohlmann J."/>
            <person name="Birol I."/>
        </authorList>
    </citation>
    <scope>NUCLEOTIDE SEQUENCE [LARGE SCALE GENOMIC DNA]</scope>
    <source>
        <tissue evidence="1">Flushing bud</tissue>
    </source>
</reference>
<accession>A0A101M3Z2</accession>
<comment type="caution">
    <text evidence="1">The sequence shown here is derived from an EMBL/GenBank/DDBJ whole genome shotgun (WGS) entry which is preliminary data.</text>
</comment>
<sequence>MDLRGGITRLAAGIIAEPPCLETRLNADNRQVDPITNDHRIQACRTVSDKVLRYRPIPILLEPIAGRHRRTRYVK</sequence>